<feature type="compositionally biased region" description="Pro residues" evidence="2">
    <location>
        <begin position="127"/>
        <end position="139"/>
    </location>
</feature>
<dbReference type="Proteomes" id="UP000316747">
    <property type="component" value="Unassembled WGS sequence"/>
</dbReference>
<name>A0A543HIB7_9MICO</name>
<dbReference type="AlphaFoldDB" id="A0A543HIB7"/>
<dbReference type="Gene3D" id="1.10.1660.10">
    <property type="match status" value="1"/>
</dbReference>
<keyword evidence="1" id="KW-0238">DNA-binding</keyword>
<dbReference type="EMBL" id="VFPM01000003">
    <property type="protein sequence ID" value="TQM58071.1"/>
    <property type="molecule type" value="Genomic_DNA"/>
</dbReference>
<dbReference type="CDD" id="cd00592">
    <property type="entry name" value="HTH_MerR-like"/>
    <property type="match status" value="1"/>
</dbReference>
<evidence type="ECO:0000313" key="4">
    <source>
        <dbReference type="EMBL" id="TQM58071.1"/>
    </source>
</evidence>
<keyword evidence="5" id="KW-1185">Reference proteome</keyword>
<dbReference type="GO" id="GO:0003700">
    <property type="term" value="F:DNA-binding transcription factor activity"/>
    <property type="evidence" value="ECO:0007669"/>
    <property type="project" value="InterPro"/>
</dbReference>
<evidence type="ECO:0000259" key="3">
    <source>
        <dbReference type="PROSITE" id="PS50937"/>
    </source>
</evidence>
<dbReference type="InterPro" id="IPR047057">
    <property type="entry name" value="MerR_fam"/>
</dbReference>
<dbReference type="GO" id="GO:0003677">
    <property type="term" value="F:DNA binding"/>
    <property type="evidence" value="ECO:0007669"/>
    <property type="project" value="UniProtKB-KW"/>
</dbReference>
<feature type="domain" description="HTH merR-type" evidence="3">
    <location>
        <begin position="37"/>
        <end position="95"/>
    </location>
</feature>
<sequence>MSEGSTPGVGGTGPGAAASDRLTIGKVLAALADDFPDVSASKIRFLEAEGLVTPQRTASGYRTFSQADVQRLRYILQAQRDRFWPLKVIGEALDALDRGLTDDPGPVTSPDSPGAPGSAATTRPGRPRPPSPRPDPEVPSPRSLLERHTVSLTGAEVREATGLDPETFVALETYGLLQSDAHGHYGEDALAVAGAARALAAHGLEARHLRPFRTAADREIGLAEQVLATRHGGGTREERAAEIVSACLALHVALVRSGLSR</sequence>
<proteinExistence type="predicted"/>
<evidence type="ECO:0000256" key="1">
    <source>
        <dbReference type="ARBA" id="ARBA00023125"/>
    </source>
</evidence>
<dbReference type="Pfam" id="PF13411">
    <property type="entry name" value="MerR_1"/>
    <property type="match status" value="1"/>
</dbReference>
<dbReference type="InterPro" id="IPR009061">
    <property type="entry name" value="DNA-bd_dom_put_sf"/>
</dbReference>
<dbReference type="PROSITE" id="PS50937">
    <property type="entry name" value="HTH_MERR_2"/>
    <property type="match status" value="1"/>
</dbReference>
<evidence type="ECO:0000256" key="2">
    <source>
        <dbReference type="SAM" id="MobiDB-lite"/>
    </source>
</evidence>
<accession>A0A543HIB7</accession>
<dbReference type="SMART" id="SM00422">
    <property type="entry name" value="HTH_MERR"/>
    <property type="match status" value="1"/>
</dbReference>
<feature type="region of interest" description="Disordered" evidence="2">
    <location>
        <begin position="99"/>
        <end position="144"/>
    </location>
</feature>
<dbReference type="PANTHER" id="PTHR30204">
    <property type="entry name" value="REDOX-CYCLING DRUG-SENSING TRANSCRIPTIONAL ACTIVATOR SOXR"/>
    <property type="match status" value="1"/>
</dbReference>
<dbReference type="RefSeq" id="WP_260439864.1">
    <property type="nucleotide sequence ID" value="NZ_VFPM01000003.1"/>
</dbReference>
<dbReference type="PANTHER" id="PTHR30204:SF89">
    <property type="entry name" value="HTH MERR-TYPE DOMAIN-CONTAINING PROTEIN"/>
    <property type="match status" value="1"/>
</dbReference>
<reference evidence="4 5" key="1">
    <citation type="submission" date="2019-06" db="EMBL/GenBank/DDBJ databases">
        <title>Genome sequencing of plant associated microbes to promote plant fitness in Sorghum bicolor and Oryza sativa.</title>
        <authorList>
            <person name="Coleman-Derr D."/>
        </authorList>
    </citation>
    <scope>NUCLEOTIDE SEQUENCE [LARGE SCALE GENOMIC DNA]</scope>
    <source>
        <strain evidence="4 5">KV-663</strain>
    </source>
</reference>
<dbReference type="SUPFAM" id="SSF46955">
    <property type="entry name" value="Putative DNA-binding domain"/>
    <property type="match status" value="1"/>
</dbReference>
<protein>
    <submittedName>
        <fullName evidence="4">MerR-like DNA binding protein</fullName>
    </submittedName>
</protein>
<comment type="caution">
    <text evidence="4">The sequence shown here is derived from an EMBL/GenBank/DDBJ whole genome shotgun (WGS) entry which is preliminary data.</text>
</comment>
<organism evidence="4 5">
    <name type="scientific">Humibacillus xanthopallidus</name>
    <dbReference type="NCBI Taxonomy" id="412689"/>
    <lineage>
        <taxon>Bacteria</taxon>
        <taxon>Bacillati</taxon>
        <taxon>Actinomycetota</taxon>
        <taxon>Actinomycetes</taxon>
        <taxon>Micrococcales</taxon>
        <taxon>Intrasporangiaceae</taxon>
        <taxon>Humibacillus</taxon>
    </lineage>
</organism>
<evidence type="ECO:0000313" key="5">
    <source>
        <dbReference type="Proteomes" id="UP000316747"/>
    </source>
</evidence>
<dbReference type="InterPro" id="IPR000551">
    <property type="entry name" value="MerR-type_HTH_dom"/>
</dbReference>
<gene>
    <name evidence="4" type="ORF">FBY41_3428</name>
</gene>